<feature type="domain" description="ACB" evidence="3">
    <location>
        <begin position="87"/>
        <end position="183"/>
    </location>
</feature>
<protein>
    <recommendedName>
        <fullName evidence="3">ACB domain-containing protein</fullName>
    </recommendedName>
</protein>
<dbReference type="GO" id="GO:0006631">
    <property type="term" value="P:fatty acid metabolic process"/>
    <property type="evidence" value="ECO:0007669"/>
    <property type="project" value="TreeGrafter"/>
</dbReference>
<evidence type="ECO:0000313" key="4">
    <source>
        <dbReference type="EMBL" id="EIE22945.1"/>
    </source>
</evidence>
<gene>
    <name evidence="4" type="ORF">COCSUDRAFT_63342</name>
</gene>
<dbReference type="EMBL" id="AGSI01000008">
    <property type="protein sequence ID" value="EIE22945.1"/>
    <property type="molecule type" value="Genomic_DNA"/>
</dbReference>
<dbReference type="InterPro" id="IPR000582">
    <property type="entry name" value="Acyl-CoA-binding_protein"/>
</dbReference>
<dbReference type="RefSeq" id="XP_005647489.1">
    <property type="nucleotide sequence ID" value="XM_005647432.1"/>
</dbReference>
<dbReference type="Pfam" id="PF00887">
    <property type="entry name" value="ACBP"/>
    <property type="match status" value="1"/>
</dbReference>
<dbReference type="GeneID" id="17040933"/>
<dbReference type="OrthoDB" id="346910at2759"/>
<sequence>MPHADSALAGIAAAGNDPEALAEAIEQASFLDATPGEDRQKLRAARTKLKKMLKDEEAKKAAAVAKSAADRSPHAKESYDVSEFAALVEKYEKLNWKIISKPGGATVKPDDFYTLYGLHMVAVNGENTAERPMWTEKGGLDFEGRAKWDAWAAVKGTKPDKAKLEFVRAYYEFPVKALYTDTR</sequence>
<dbReference type="PANTHER" id="PTHR23310">
    <property type="entry name" value="ACYL-COA-BINDING PROTEIN, ACBP"/>
    <property type="match status" value="1"/>
</dbReference>
<dbReference type="SUPFAM" id="SSF47027">
    <property type="entry name" value="Acyl-CoA binding protein"/>
    <property type="match status" value="1"/>
</dbReference>
<name>I0YX26_COCSC</name>
<dbReference type="eggNOG" id="ENOG502S9J1">
    <property type="taxonomic scope" value="Eukaryota"/>
</dbReference>
<dbReference type="KEGG" id="csl:COCSUDRAFT_63342"/>
<dbReference type="PROSITE" id="PS51228">
    <property type="entry name" value="ACB_2"/>
    <property type="match status" value="1"/>
</dbReference>
<comment type="caution">
    <text evidence="4">The sequence shown here is derived from an EMBL/GenBank/DDBJ whole genome shotgun (WGS) entry which is preliminary data.</text>
</comment>
<dbReference type="InterPro" id="IPR035984">
    <property type="entry name" value="Acyl-CoA-binding_sf"/>
</dbReference>
<accession>I0YX26</accession>
<reference evidence="4 5" key="1">
    <citation type="journal article" date="2012" name="Genome Biol.">
        <title>The genome of the polar eukaryotic microalga coccomyxa subellipsoidea reveals traits of cold adaptation.</title>
        <authorList>
            <person name="Blanc G."/>
            <person name="Agarkova I."/>
            <person name="Grimwood J."/>
            <person name="Kuo A."/>
            <person name="Brueggeman A."/>
            <person name="Dunigan D."/>
            <person name="Gurnon J."/>
            <person name="Ladunga I."/>
            <person name="Lindquist E."/>
            <person name="Lucas S."/>
            <person name="Pangilinan J."/>
            <person name="Proschold T."/>
            <person name="Salamov A."/>
            <person name="Schmutz J."/>
            <person name="Weeks D."/>
            <person name="Yamada T."/>
            <person name="Claverie J.M."/>
            <person name="Grigoriev I."/>
            <person name="Van Etten J."/>
            <person name="Lomsadze A."/>
            <person name="Borodovsky M."/>
        </authorList>
    </citation>
    <scope>NUCLEOTIDE SEQUENCE [LARGE SCALE GENOMIC DNA]</scope>
    <source>
        <strain evidence="4 5">C-169</strain>
    </source>
</reference>
<comment type="similarity">
    <text evidence="1">Belongs to the ACBP family.</text>
</comment>
<dbReference type="GO" id="GO:0000062">
    <property type="term" value="F:fatty-acyl-CoA binding"/>
    <property type="evidence" value="ECO:0007669"/>
    <property type="project" value="InterPro"/>
</dbReference>
<dbReference type="PANTHER" id="PTHR23310:SF62">
    <property type="entry name" value="ACYL-COA BINDING PROTEIN 1, ISOFORM A"/>
    <property type="match status" value="1"/>
</dbReference>
<keyword evidence="5" id="KW-1185">Reference proteome</keyword>
<proteinExistence type="inferred from homology"/>
<dbReference type="Proteomes" id="UP000007264">
    <property type="component" value="Unassembled WGS sequence"/>
</dbReference>
<dbReference type="AlphaFoldDB" id="I0YX26"/>
<dbReference type="InterPro" id="IPR014352">
    <property type="entry name" value="FERM/acyl-CoA-bd_prot_sf"/>
</dbReference>
<evidence type="ECO:0000313" key="5">
    <source>
        <dbReference type="Proteomes" id="UP000007264"/>
    </source>
</evidence>
<evidence type="ECO:0000256" key="2">
    <source>
        <dbReference type="ARBA" id="ARBA00023121"/>
    </source>
</evidence>
<dbReference type="Gene3D" id="1.20.80.10">
    <property type="match status" value="1"/>
</dbReference>
<evidence type="ECO:0000259" key="3">
    <source>
        <dbReference type="PROSITE" id="PS51228"/>
    </source>
</evidence>
<evidence type="ECO:0000256" key="1">
    <source>
        <dbReference type="ARBA" id="ARBA00005567"/>
    </source>
</evidence>
<keyword evidence="2" id="KW-0446">Lipid-binding</keyword>
<dbReference type="STRING" id="574566.I0YX26"/>
<organism evidence="4 5">
    <name type="scientific">Coccomyxa subellipsoidea (strain C-169)</name>
    <name type="common">Green microalga</name>
    <dbReference type="NCBI Taxonomy" id="574566"/>
    <lineage>
        <taxon>Eukaryota</taxon>
        <taxon>Viridiplantae</taxon>
        <taxon>Chlorophyta</taxon>
        <taxon>core chlorophytes</taxon>
        <taxon>Trebouxiophyceae</taxon>
        <taxon>Trebouxiophyceae incertae sedis</taxon>
        <taxon>Coccomyxaceae</taxon>
        <taxon>Coccomyxa</taxon>
        <taxon>Coccomyxa subellipsoidea</taxon>
    </lineage>
</organism>